<dbReference type="SUPFAM" id="SSF81383">
    <property type="entry name" value="F-box domain"/>
    <property type="match status" value="1"/>
</dbReference>
<dbReference type="InterPro" id="IPR036047">
    <property type="entry name" value="F-box-like_dom_sf"/>
</dbReference>
<dbReference type="SMART" id="SM00256">
    <property type="entry name" value="FBOX"/>
    <property type="match status" value="1"/>
</dbReference>
<feature type="repeat" description="RPEL" evidence="2">
    <location>
        <begin position="129"/>
        <end position="154"/>
    </location>
</feature>
<dbReference type="AlphaFoldDB" id="A0A0J9XA99"/>
<evidence type="ECO:0000256" key="1">
    <source>
        <dbReference type="ARBA" id="ARBA00022737"/>
    </source>
</evidence>
<dbReference type="PROSITE" id="PS51073">
    <property type="entry name" value="RPEL"/>
    <property type="match status" value="1"/>
</dbReference>
<dbReference type="Gene3D" id="1.20.1280.50">
    <property type="match status" value="1"/>
</dbReference>
<dbReference type="PROSITE" id="PS50181">
    <property type="entry name" value="FBOX"/>
    <property type="match status" value="1"/>
</dbReference>
<feature type="compositionally biased region" description="Polar residues" evidence="3">
    <location>
        <begin position="224"/>
        <end position="252"/>
    </location>
</feature>
<dbReference type="Pfam" id="PF02755">
    <property type="entry name" value="RPEL"/>
    <property type="match status" value="1"/>
</dbReference>
<sequence>MPLDTTTNNGSLTSPFLNYLNITSNSTKNKTNLLSLPDELLLNILSYLDSSDYATTLLLNRRLHALTIDPTLFQTRRATAHAVLERFRRPPATALAARNILYTPARLAPTSDPANTRLLLALQRRLHSERLAHALRKRPPRTELVQRHILVDTPAGTAAVGPCTSRLALKLERKRIESTLESWFSIWLDDKSPRRVVVPSSYSAARRPMVGRRVNRARSRTRSPHPQQQQQFETNNLITLNRQLFDGTNRTSSRSRHNPYFRSSNSSNSSSISSSWRHNYEGTAEEMDYFLKRPVGALVHMFTCTAMWLSGPPPPRPPPLPLSDPLLSNYDCQMQLFNPPRKVVSKMCTVFEAPAPQLYPSPNHQEQQLFPATASSSGNDGVKKTIQSQYLLDGRVKTLKQLFVS</sequence>
<feature type="compositionally biased region" description="Basic residues" evidence="3">
    <location>
        <begin position="210"/>
        <end position="223"/>
    </location>
</feature>
<dbReference type="InterPro" id="IPR001810">
    <property type="entry name" value="F-box_dom"/>
</dbReference>
<keyword evidence="6" id="KW-1185">Reference proteome</keyword>
<dbReference type="STRING" id="1173061.A0A0J9XA99"/>
<accession>A0A0J9XA99</accession>
<evidence type="ECO:0000259" key="4">
    <source>
        <dbReference type="PROSITE" id="PS50181"/>
    </source>
</evidence>
<organism evidence="5 6">
    <name type="scientific">Geotrichum candidum</name>
    <name type="common">Oospora lactis</name>
    <name type="synonym">Dipodascus geotrichum</name>
    <dbReference type="NCBI Taxonomy" id="1173061"/>
    <lineage>
        <taxon>Eukaryota</taxon>
        <taxon>Fungi</taxon>
        <taxon>Dikarya</taxon>
        <taxon>Ascomycota</taxon>
        <taxon>Saccharomycotina</taxon>
        <taxon>Dipodascomycetes</taxon>
        <taxon>Dipodascales</taxon>
        <taxon>Dipodascaceae</taxon>
        <taxon>Geotrichum</taxon>
    </lineage>
</organism>
<reference evidence="5" key="1">
    <citation type="submission" date="2014-03" db="EMBL/GenBank/DDBJ databases">
        <authorList>
            <person name="Casaregola S."/>
        </authorList>
    </citation>
    <scope>NUCLEOTIDE SEQUENCE [LARGE SCALE GENOMIC DNA]</scope>
    <source>
        <strain evidence="5">CLIB 918</strain>
    </source>
</reference>
<feature type="compositionally biased region" description="Low complexity" evidence="3">
    <location>
        <begin position="263"/>
        <end position="275"/>
    </location>
</feature>
<evidence type="ECO:0000313" key="5">
    <source>
        <dbReference type="EMBL" id="CDO53732.1"/>
    </source>
</evidence>
<feature type="domain" description="F-box" evidence="4">
    <location>
        <begin position="30"/>
        <end position="76"/>
    </location>
</feature>
<proteinExistence type="predicted"/>
<dbReference type="Pfam" id="PF12937">
    <property type="entry name" value="F-box-like"/>
    <property type="match status" value="1"/>
</dbReference>
<protein>
    <recommendedName>
        <fullName evidence="4">F-box domain-containing protein</fullName>
    </recommendedName>
</protein>
<gene>
    <name evidence="5" type="ORF">BN980_GECA05s06324g</name>
</gene>
<name>A0A0J9XA99_GEOCN</name>
<evidence type="ECO:0000256" key="3">
    <source>
        <dbReference type="SAM" id="MobiDB-lite"/>
    </source>
</evidence>
<evidence type="ECO:0000313" key="6">
    <source>
        <dbReference type="Proteomes" id="UP000242525"/>
    </source>
</evidence>
<comment type="caution">
    <text evidence="5">The sequence shown here is derived from an EMBL/GenBank/DDBJ whole genome shotgun (WGS) entry which is preliminary data.</text>
</comment>
<dbReference type="EMBL" id="CCBN010000005">
    <property type="protein sequence ID" value="CDO53732.1"/>
    <property type="molecule type" value="Genomic_DNA"/>
</dbReference>
<evidence type="ECO:0000256" key="2">
    <source>
        <dbReference type="PROSITE-ProRule" id="PRU00401"/>
    </source>
</evidence>
<dbReference type="InterPro" id="IPR004018">
    <property type="entry name" value="RPEL_repeat"/>
</dbReference>
<dbReference type="Proteomes" id="UP000242525">
    <property type="component" value="Unassembled WGS sequence"/>
</dbReference>
<feature type="region of interest" description="Disordered" evidence="3">
    <location>
        <begin position="210"/>
        <end position="275"/>
    </location>
</feature>
<keyword evidence="1" id="KW-0677">Repeat</keyword>
<dbReference type="Gene3D" id="6.10.140.2040">
    <property type="match status" value="1"/>
</dbReference>